<evidence type="ECO:0000313" key="2">
    <source>
        <dbReference type="EMBL" id="KAF2153498.1"/>
    </source>
</evidence>
<comment type="caution">
    <text evidence="2">The sequence shown here is derived from an EMBL/GenBank/DDBJ whole genome shotgun (WGS) entry which is preliminary data.</text>
</comment>
<dbReference type="EMBL" id="ML996085">
    <property type="protein sequence ID" value="KAF2153498.1"/>
    <property type="molecule type" value="Genomic_DNA"/>
</dbReference>
<feature type="region of interest" description="Disordered" evidence="1">
    <location>
        <begin position="1"/>
        <end position="20"/>
    </location>
</feature>
<evidence type="ECO:0000313" key="3">
    <source>
        <dbReference type="Proteomes" id="UP000799439"/>
    </source>
</evidence>
<name>A0A9P4J6W0_9PEZI</name>
<protein>
    <recommendedName>
        <fullName evidence="4">Thymidylate kinase</fullName>
    </recommendedName>
</protein>
<gene>
    <name evidence="2" type="ORF">K461DRAFT_278307</name>
</gene>
<keyword evidence="3" id="KW-1185">Reference proteome</keyword>
<dbReference type="OrthoDB" id="425602at2759"/>
<evidence type="ECO:0008006" key="4">
    <source>
        <dbReference type="Google" id="ProtNLM"/>
    </source>
</evidence>
<evidence type="ECO:0000256" key="1">
    <source>
        <dbReference type="SAM" id="MobiDB-lite"/>
    </source>
</evidence>
<proteinExistence type="predicted"/>
<accession>A0A9P4J6W0</accession>
<dbReference type="Proteomes" id="UP000799439">
    <property type="component" value="Unassembled WGS sequence"/>
</dbReference>
<feature type="compositionally biased region" description="Polar residues" evidence="1">
    <location>
        <begin position="120"/>
        <end position="135"/>
    </location>
</feature>
<reference evidence="2" key="1">
    <citation type="journal article" date="2020" name="Stud. Mycol.">
        <title>101 Dothideomycetes genomes: a test case for predicting lifestyles and emergence of pathogens.</title>
        <authorList>
            <person name="Haridas S."/>
            <person name="Albert R."/>
            <person name="Binder M."/>
            <person name="Bloem J."/>
            <person name="Labutti K."/>
            <person name="Salamov A."/>
            <person name="Andreopoulos B."/>
            <person name="Baker S."/>
            <person name="Barry K."/>
            <person name="Bills G."/>
            <person name="Bluhm B."/>
            <person name="Cannon C."/>
            <person name="Castanera R."/>
            <person name="Culley D."/>
            <person name="Daum C."/>
            <person name="Ezra D."/>
            <person name="Gonzalez J."/>
            <person name="Henrissat B."/>
            <person name="Kuo A."/>
            <person name="Liang C."/>
            <person name="Lipzen A."/>
            <person name="Lutzoni F."/>
            <person name="Magnuson J."/>
            <person name="Mondo S."/>
            <person name="Nolan M."/>
            <person name="Ohm R."/>
            <person name="Pangilinan J."/>
            <person name="Park H.-J."/>
            <person name="Ramirez L."/>
            <person name="Alfaro M."/>
            <person name="Sun H."/>
            <person name="Tritt A."/>
            <person name="Yoshinaga Y."/>
            <person name="Zwiers L.-H."/>
            <person name="Turgeon B."/>
            <person name="Goodwin S."/>
            <person name="Spatafora J."/>
            <person name="Crous P."/>
            <person name="Grigoriev I."/>
        </authorList>
    </citation>
    <scope>NUCLEOTIDE SEQUENCE</scope>
    <source>
        <strain evidence="2">CBS 260.36</strain>
    </source>
</reference>
<dbReference type="AlphaFoldDB" id="A0A9P4J6W0"/>
<feature type="region of interest" description="Disordered" evidence="1">
    <location>
        <begin position="120"/>
        <end position="165"/>
    </location>
</feature>
<organism evidence="2 3">
    <name type="scientific">Myriangium duriaei CBS 260.36</name>
    <dbReference type="NCBI Taxonomy" id="1168546"/>
    <lineage>
        <taxon>Eukaryota</taxon>
        <taxon>Fungi</taxon>
        <taxon>Dikarya</taxon>
        <taxon>Ascomycota</taxon>
        <taxon>Pezizomycotina</taxon>
        <taxon>Dothideomycetes</taxon>
        <taxon>Dothideomycetidae</taxon>
        <taxon>Myriangiales</taxon>
        <taxon>Myriangiaceae</taxon>
        <taxon>Myriangium</taxon>
    </lineage>
</organism>
<sequence>MATHAPVSTARQPFAELSGQRLQQLTSIKNRQNGLTSSPASNFKSPLCQVTKAPALSSPVKKRAYEEPTIYDDFDGENVAPIPFMSPSKKTKSIDGLSKPTTFSFIKPASMNISALRNLSATPSTPRANISSPRAPSTAPAGRSPPRKSRALDPKRRISAPYTRIDPPSSIRKAVSDTIPFFSLEEALAGTRSDATPSSSKSASLDLNSGMPRSWFFDIHEDTPEQEAQNLMEHSASILDISSDEESAKAKAMDCGKENVAPSDFVAPRLAAVQGAGKKGKGVQRRKKIIAEHNAMDDGERSPLSEVEREDFFPEGVTADQVVIVDGEREAKKDVVEAAAEKQVINTPVVSGQGDVVGDIVVFEDAE</sequence>